<reference evidence="4" key="2">
    <citation type="journal article" date="2007" name="PLoS Biol.">
        <title>Survey sequencing and comparative analysis of the elephant shark (Callorhinchus milii) genome.</title>
        <authorList>
            <person name="Venkatesh B."/>
            <person name="Kirkness E.F."/>
            <person name="Loh Y.H."/>
            <person name="Halpern A.L."/>
            <person name="Lee A.P."/>
            <person name="Johnson J."/>
            <person name="Dandona N."/>
            <person name="Viswanathan L.D."/>
            <person name="Tay A."/>
            <person name="Venter J.C."/>
            <person name="Strausberg R.L."/>
            <person name="Brenner S."/>
        </authorList>
    </citation>
    <scope>NUCLEOTIDE SEQUENCE [LARGE SCALE GENOMIC DNA]</scope>
</reference>
<keyword evidence="4" id="KW-1185">Reference proteome</keyword>
<sequence>MKCAALPALALALALALIMAVFTVDRVNIQGVRSVSRVLDHWGNRIFNTMRDTIINHPQDVLPDYSRIRPLSEALDDLFREVKTLKKHLLLLNERLGGLESDLTSVGFGKPLKVKRVVMRRVPQRAGGRILSRRMRLQPRQRGRGAYRTSQRQPRASPGTRERIVPRNSTYT</sequence>
<feature type="region of interest" description="Disordered" evidence="1">
    <location>
        <begin position="135"/>
        <end position="172"/>
    </location>
</feature>
<reference evidence="3" key="5">
    <citation type="submission" date="2025-09" db="UniProtKB">
        <authorList>
            <consortium name="Ensembl"/>
        </authorList>
    </citation>
    <scope>IDENTIFICATION</scope>
</reference>
<dbReference type="InParanoid" id="A0A4W3JRJ9"/>
<feature type="chain" id="PRO_5021467834" evidence="2">
    <location>
        <begin position="21"/>
        <end position="172"/>
    </location>
</feature>
<keyword evidence="2" id="KW-0732">Signal</keyword>
<accession>A0A4W3JRJ9</accession>
<reference evidence="4" key="1">
    <citation type="journal article" date="2006" name="Science">
        <title>Ancient noncoding elements conserved in the human genome.</title>
        <authorList>
            <person name="Venkatesh B."/>
            <person name="Kirkness E.F."/>
            <person name="Loh Y.H."/>
            <person name="Halpern A.L."/>
            <person name="Lee A.P."/>
            <person name="Johnson J."/>
            <person name="Dandona N."/>
            <person name="Viswanathan L.D."/>
            <person name="Tay A."/>
            <person name="Venter J.C."/>
            <person name="Strausberg R.L."/>
            <person name="Brenner S."/>
        </authorList>
    </citation>
    <scope>NUCLEOTIDE SEQUENCE [LARGE SCALE GENOMIC DNA]</scope>
</reference>
<dbReference type="PANTHER" id="PTHR41693">
    <property type="entry name" value="HEME-BINDING PROTEIN 1"/>
    <property type="match status" value="1"/>
</dbReference>
<organism evidence="3 4">
    <name type="scientific">Callorhinchus milii</name>
    <name type="common">Ghost shark</name>
    <dbReference type="NCBI Taxonomy" id="7868"/>
    <lineage>
        <taxon>Eukaryota</taxon>
        <taxon>Metazoa</taxon>
        <taxon>Chordata</taxon>
        <taxon>Craniata</taxon>
        <taxon>Vertebrata</taxon>
        <taxon>Chondrichthyes</taxon>
        <taxon>Holocephali</taxon>
        <taxon>Chimaeriformes</taxon>
        <taxon>Callorhinchidae</taxon>
        <taxon>Callorhinchus</taxon>
    </lineage>
</organism>
<dbReference type="AlphaFoldDB" id="A0A4W3JRJ9"/>
<feature type="signal peptide" evidence="2">
    <location>
        <begin position="1"/>
        <end position="20"/>
    </location>
</feature>
<evidence type="ECO:0000313" key="4">
    <source>
        <dbReference type="Proteomes" id="UP000314986"/>
    </source>
</evidence>
<dbReference type="Ensembl" id="ENSCMIT00000035129.1">
    <property type="protein sequence ID" value="ENSCMIP00000034610.1"/>
    <property type="gene ID" value="ENSCMIG00000014665.1"/>
</dbReference>
<reference evidence="3" key="4">
    <citation type="submission" date="2025-08" db="UniProtKB">
        <authorList>
            <consortium name="Ensembl"/>
        </authorList>
    </citation>
    <scope>IDENTIFICATION</scope>
</reference>
<dbReference type="GeneTree" id="ENSGT00410000026495"/>
<evidence type="ECO:0000313" key="3">
    <source>
        <dbReference type="Ensembl" id="ENSCMIP00000034610.1"/>
    </source>
</evidence>
<dbReference type="Proteomes" id="UP000314986">
    <property type="component" value="Unassembled WGS sequence"/>
</dbReference>
<feature type="compositionally biased region" description="Basic residues" evidence="1">
    <location>
        <begin position="135"/>
        <end position="145"/>
    </location>
</feature>
<evidence type="ECO:0000256" key="2">
    <source>
        <dbReference type="SAM" id="SignalP"/>
    </source>
</evidence>
<name>A0A4W3JRJ9_CALMI</name>
<proteinExistence type="predicted"/>
<reference evidence="4" key="3">
    <citation type="journal article" date="2014" name="Nature">
        <title>Elephant shark genome provides unique insights into gnathostome evolution.</title>
        <authorList>
            <consortium name="International Elephant Shark Genome Sequencing Consortium"/>
            <person name="Venkatesh B."/>
            <person name="Lee A.P."/>
            <person name="Ravi V."/>
            <person name="Maurya A.K."/>
            <person name="Lian M.M."/>
            <person name="Swann J.B."/>
            <person name="Ohta Y."/>
            <person name="Flajnik M.F."/>
            <person name="Sutoh Y."/>
            <person name="Kasahara M."/>
            <person name="Hoon S."/>
            <person name="Gangu V."/>
            <person name="Roy S.W."/>
            <person name="Irimia M."/>
            <person name="Korzh V."/>
            <person name="Kondrychyn I."/>
            <person name="Lim Z.W."/>
            <person name="Tay B.H."/>
            <person name="Tohari S."/>
            <person name="Kong K.W."/>
            <person name="Ho S."/>
            <person name="Lorente-Galdos B."/>
            <person name="Quilez J."/>
            <person name="Marques-Bonet T."/>
            <person name="Raney B.J."/>
            <person name="Ingham P.W."/>
            <person name="Tay A."/>
            <person name="Hillier L.W."/>
            <person name="Minx P."/>
            <person name="Boehm T."/>
            <person name="Wilson R.K."/>
            <person name="Brenner S."/>
            <person name="Warren W.C."/>
        </authorList>
    </citation>
    <scope>NUCLEOTIDE SEQUENCE [LARGE SCALE GENOMIC DNA]</scope>
</reference>
<protein>
    <submittedName>
        <fullName evidence="3">Uncharacterized protein</fullName>
    </submittedName>
</protein>
<evidence type="ECO:0000256" key="1">
    <source>
        <dbReference type="SAM" id="MobiDB-lite"/>
    </source>
</evidence>
<dbReference type="PANTHER" id="PTHR41693:SF1">
    <property type="entry name" value="SI:CH211-243A20.3"/>
    <property type="match status" value="1"/>
</dbReference>